<reference evidence="2 3" key="1">
    <citation type="journal article" date="2019" name="ACS Chem. Biol.">
        <title>Identification and Mobilization of a Cryptic Antibiotic Biosynthesis Gene Locus from a Human-Pathogenic Nocardia Isolate.</title>
        <authorList>
            <person name="Herisse M."/>
            <person name="Ishida K."/>
            <person name="Porter J.L."/>
            <person name="Howden B."/>
            <person name="Hertweck C."/>
            <person name="Stinear T.P."/>
            <person name="Pidot S.J."/>
        </authorList>
    </citation>
    <scope>NUCLEOTIDE SEQUENCE [LARGE SCALE GENOMIC DNA]</scope>
    <source>
        <strain evidence="2 3">AUSMDU00012717</strain>
    </source>
</reference>
<dbReference type="EMBL" id="CP046172">
    <property type="protein sequence ID" value="QIS13247.1"/>
    <property type="molecule type" value="Genomic_DNA"/>
</dbReference>
<dbReference type="KEGG" id="nah:F5544_26965"/>
<evidence type="ECO:0000313" key="2">
    <source>
        <dbReference type="EMBL" id="QIS13247.1"/>
    </source>
</evidence>
<proteinExistence type="predicted"/>
<protein>
    <recommendedName>
        <fullName evidence="1">DUF6194 domain-containing protein</fullName>
    </recommendedName>
</protein>
<dbReference type="RefSeq" id="WP_167475808.1">
    <property type="nucleotide sequence ID" value="NZ_CP046172.1"/>
</dbReference>
<sequence>MDPEIIKQYIADEFPGTTVATNLGDSFFIYDPAGDLPPKRQQPFATIVTGDHYDNVSALTAPGDYRLNIGLTKETYTSLLGPAPTKRDENGVLITDYDYKARNTLIPNPFYAAQHWVAIIDPAAETFPTLRPLLAEAYDFAVRKHTNWLRRRPATA</sequence>
<organism evidence="2 3">
    <name type="scientific">Nocardia arthritidis</name>
    <dbReference type="NCBI Taxonomy" id="228602"/>
    <lineage>
        <taxon>Bacteria</taxon>
        <taxon>Bacillati</taxon>
        <taxon>Actinomycetota</taxon>
        <taxon>Actinomycetes</taxon>
        <taxon>Mycobacteriales</taxon>
        <taxon>Nocardiaceae</taxon>
        <taxon>Nocardia</taxon>
    </lineage>
</organism>
<dbReference type="Pfam" id="PF19694">
    <property type="entry name" value="DUF6194"/>
    <property type="match status" value="1"/>
</dbReference>
<name>A0A6G9YJK6_9NOCA</name>
<accession>A0A6G9YJK6</accession>
<dbReference type="InterPro" id="IPR045676">
    <property type="entry name" value="DUF6194"/>
</dbReference>
<evidence type="ECO:0000259" key="1">
    <source>
        <dbReference type="Pfam" id="PF19694"/>
    </source>
</evidence>
<feature type="domain" description="DUF6194" evidence="1">
    <location>
        <begin position="1"/>
        <end position="147"/>
    </location>
</feature>
<keyword evidence="3" id="KW-1185">Reference proteome</keyword>
<dbReference type="Proteomes" id="UP000503540">
    <property type="component" value="Chromosome"/>
</dbReference>
<evidence type="ECO:0000313" key="3">
    <source>
        <dbReference type="Proteomes" id="UP000503540"/>
    </source>
</evidence>
<dbReference type="AlphaFoldDB" id="A0A6G9YJK6"/>
<gene>
    <name evidence="2" type="ORF">F5544_26965</name>
</gene>